<protein>
    <submittedName>
        <fullName evidence="1">Uncharacterized protein</fullName>
    </submittedName>
</protein>
<evidence type="ECO:0000313" key="2">
    <source>
        <dbReference type="Proteomes" id="UP000004221"/>
    </source>
</evidence>
<sequence length="66" mass="7757">MSATTQINRGQYKLDELLSADIKKYAPRIEKILRRKVFARMDNFLTRSQRSIWVVSPRSTTATLWV</sequence>
<name>I4EKH2_9BACT</name>
<organism evidence="1 2">
    <name type="scientific">Nitrolancea hollandica Lb</name>
    <dbReference type="NCBI Taxonomy" id="1129897"/>
    <lineage>
        <taxon>Bacteria</taxon>
        <taxon>Pseudomonadati</taxon>
        <taxon>Thermomicrobiota</taxon>
        <taxon>Thermomicrobia</taxon>
        <taxon>Sphaerobacterales</taxon>
        <taxon>Sphaerobacterineae</taxon>
        <taxon>Sphaerobacteraceae</taxon>
        <taxon>Nitrolancea</taxon>
    </lineage>
</organism>
<reference evidence="1 2" key="1">
    <citation type="journal article" date="2012" name="ISME J.">
        <title>Nitrification expanded: discovery, physiology and genomics of a nitrite-oxidizing bacterium from the phylum Chloroflexi.</title>
        <authorList>
            <person name="Sorokin D.Y."/>
            <person name="Lucker S."/>
            <person name="Vejmelkova D."/>
            <person name="Kostrikina N.A."/>
            <person name="Kleerebezem R."/>
            <person name="Rijpstra W.I."/>
            <person name="Damste J.S."/>
            <person name="Le Paslier D."/>
            <person name="Muyzer G."/>
            <person name="Wagner M."/>
            <person name="van Loosdrecht M.C."/>
            <person name="Daims H."/>
        </authorList>
    </citation>
    <scope>NUCLEOTIDE SEQUENCE [LARGE SCALE GENOMIC DNA]</scope>
    <source>
        <strain evidence="2">none</strain>
    </source>
</reference>
<proteinExistence type="predicted"/>
<keyword evidence="2" id="KW-1185">Reference proteome</keyword>
<accession>I4EKH2</accession>
<dbReference type="Proteomes" id="UP000004221">
    <property type="component" value="Unassembled WGS sequence"/>
</dbReference>
<dbReference type="AlphaFoldDB" id="I4EKH2"/>
<dbReference type="EMBL" id="CAGS01000401">
    <property type="protein sequence ID" value="CCF85184.1"/>
    <property type="molecule type" value="Genomic_DNA"/>
</dbReference>
<gene>
    <name evidence="1" type="ORF">NITHO_460020</name>
</gene>
<evidence type="ECO:0000313" key="1">
    <source>
        <dbReference type="EMBL" id="CCF85184.1"/>
    </source>
</evidence>
<comment type="caution">
    <text evidence="1">The sequence shown here is derived from an EMBL/GenBank/DDBJ whole genome shotgun (WGS) entry which is preliminary data.</text>
</comment>